<protein>
    <recommendedName>
        <fullName evidence="4">Fibrobacter succinogenes major paralogous domain-containing protein</fullName>
    </recommendedName>
</protein>
<name>A0A967AEF3_9FLAO</name>
<evidence type="ECO:0000313" key="2">
    <source>
        <dbReference type="EMBL" id="NGZ90782.1"/>
    </source>
</evidence>
<accession>A0A967AEF3</accession>
<sequence length="295" mass="31231">MGIGTTNPDASAALDVVATDKGLLPPRMTEAERDAISNPAEGLMIYNTDENCIQFFKGVWYDTCSGSLVIPPSTTQNCDNVPFLSADETEIVDVTNPVTGDTWMDRNLGAFTADRSTPSADGGTDCWAYGNLYQWGRNSDGHEDRTSNTNAGPVAAGTEGSDFITVASSPYDWLSTQDDTRWGNPTDADKGVHDPCPAGYRVPTEAELNNERSSWTQSPINSTNNREGAITSPLKLPVAGYRSRTGGLGGVGSSGFYWSSTVSGANGSRLNFPSSGANMGTGVRAGGFPVRCIKD</sequence>
<dbReference type="RefSeq" id="WP_166401015.1">
    <property type="nucleotide sequence ID" value="NZ_JAANAS010000105.1"/>
</dbReference>
<reference evidence="2" key="1">
    <citation type="submission" date="2020-03" db="EMBL/GenBank/DDBJ databases">
        <title>Psychroflexus Maritimus sp. nov., isolate from marine sediment.</title>
        <authorList>
            <person name="Zhong Y.-L."/>
        </authorList>
    </citation>
    <scope>NUCLEOTIDE SEQUENCE</scope>
    <source>
        <strain evidence="2">C1</strain>
    </source>
</reference>
<keyword evidence="3" id="KW-1185">Reference proteome</keyword>
<evidence type="ECO:0000313" key="3">
    <source>
        <dbReference type="Proteomes" id="UP000643701"/>
    </source>
</evidence>
<evidence type="ECO:0008006" key="4">
    <source>
        <dbReference type="Google" id="ProtNLM"/>
    </source>
</evidence>
<dbReference type="Proteomes" id="UP000643701">
    <property type="component" value="Unassembled WGS sequence"/>
</dbReference>
<organism evidence="2 3">
    <name type="scientific">Psychroflexus maritimus</name>
    <dbReference type="NCBI Taxonomy" id="2714865"/>
    <lineage>
        <taxon>Bacteria</taxon>
        <taxon>Pseudomonadati</taxon>
        <taxon>Bacteroidota</taxon>
        <taxon>Flavobacteriia</taxon>
        <taxon>Flavobacteriales</taxon>
        <taxon>Flavobacteriaceae</taxon>
        <taxon>Psychroflexus</taxon>
    </lineage>
</organism>
<feature type="region of interest" description="Disordered" evidence="1">
    <location>
        <begin position="208"/>
        <end position="228"/>
    </location>
</feature>
<dbReference type="EMBL" id="JAANAS010000105">
    <property type="protein sequence ID" value="NGZ90782.1"/>
    <property type="molecule type" value="Genomic_DNA"/>
</dbReference>
<feature type="compositionally biased region" description="Polar residues" evidence="1">
    <location>
        <begin position="211"/>
        <end position="226"/>
    </location>
</feature>
<proteinExistence type="predicted"/>
<evidence type="ECO:0000256" key="1">
    <source>
        <dbReference type="SAM" id="MobiDB-lite"/>
    </source>
</evidence>
<comment type="caution">
    <text evidence="2">The sequence shown here is derived from an EMBL/GenBank/DDBJ whole genome shotgun (WGS) entry which is preliminary data.</text>
</comment>
<dbReference type="AlphaFoldDB" id="A0A967AEF3"/>
<gene>
    <name evidence="2" type="ORF">G7034_11035</name>
</gene>